<feature type="region of interest" description="Disordered" evidence="1">
    <location>
        <begin position="435"/>
        <end position="455"/>
    </location>
</feature>
<evidence type="ECO:0000313" key="2">
    <source>
        <dbReference type="EMBL" id="EFC44930.1"/>
    </source>
</evidence>
<dbReference type="KEGG" id="ngr:NAEGRDRAFT_66984"/>
<dbReference type="InParanoid" id="D2VDN7"/>
<proteinExistence type="predicted"/>
<name>D2VDN7_NAEGR</name>
<evidence type="ECO:0000256" key="1">
    <source>
        <dbReference type="SAM" id="MobiDB-lite"/>
    </source>
</evidence>
<dbReference type="Proteomes" id="UP000006671">
    <property type="component" value="Unassembled WGS sequence"/>
</dbReference>
<reference evidence="2 3" key="1">
    <citation type="journal article" date="2010" name="Cell">
        <title>The genome of Naegleria gruberi illuminates early eukaryotic versatility.</title>
        <authorList>
            <person name="Fritz-Laylin L.K."/>
            <person name="Prochnik S.E."/>
            <person name="Ginger M.L."/>
            <person name="Dacks J.B."/>
            <person name="Carpenter M.L."/>
            <person name="Field M.C."/>
            <person name="Kuo A."/>
            <person name="Paredez A."/>
            <person name="Chapman J."/>
            <person name="Pham J."/>
            <person name="Shu S."/>
            <person name="Neupane R."/>
            <person name="Cipriano M."/>
            <person name="Mancuso J."/>
            <person name="Tu H."/>
            <person name="Salamov A."/>
            <person name="Lindquist E."/>
            <person name="Shapiro H."/>
            <person name="Lucas S."/>
            <person name="Grigoriev I.V."/>
            <person name="Cande W.Z."/>
            <person name="Fulton C."/>
            <person name="Rokhsar D.S."/>
            <person name="Dawson S.C."/>
        </authorList>
    </citation>
    <scope>NUCLEOTIDE SEQUENCE [LARGE SCALE GENOMIC DNA]</scope>
    <source>
        <strain evidence="2 3">NEG-M</strain>
    </source>
</reference>
<keyword evidence="3" id="KW-1185">Reference proteome</keyword>
<dbReference type="RefSeq" id="XP_002677674.1">
    <property type="nucleotide sequence ID" value="XM_002677628.1"/>
</dbReference>
<evidence type="ECO:0000313" key="3">
    <source>
        <dbReference type="Proteomes" id="UP000006671"/>
    </source>
</evidence>
<gene>
    <name evidence="2" type="ORF">NAEGRDRAFT_66984</name>
</gene>
<accession>D2VDN7</accession>
<organism evidence="3">
    <name type="scientific">Naegleria gruberi</name>
    <name type="common">Amoeba</name>
    <dbReference type="NCBI Taxonomy" id="5762"/>
    <lineage>
        <taxon>Eukaryota</taxon>
        <taxon>Discoba</taxon>
        <taxon>Heterolobosea</taxon>
        <taxon>Tetramitia</taxon>
        <taxon>Eutetramitia</taxon>
        <taxon>Vahlkampfiidae</taxon>
        <taxon>Naegleria</taxon>
    </lineage>
</organism>
<dbReference type="EMBL" id="GG738865">
    <property type="protein sequence ID" value="EFC44930.1"/>
    <property type="molecule type" value="Genomic_DNA"/>
</dbReference>
<dbReference type="GeneID" id="8850253"/>
<dbReference type="AlphaFoldDB" id="D2VDN7"/>
<dbReference type="VEuPathDB" id="AmoebaDB:NAEGRDRAFT_66984"/>
<sequence length="455" mass="53235">MIMLCLYFRNNYHCPDDLAEAIINSYENYKINIVDYSVMLQEFVRILKQNMNTSINQSMLEKLREMVNNLFDTIVVRDSLEYLKDVNEYYQTSPSHPEYVNEGEKEKIHSKNVTACFRIVESTYSLLRDTNLLLTENFLSIIKKKTETILENNSFKEDNLLILSLIDCITEIVRYTNRSHLLRVFGNLDYYPFLTKLIRSTITDPDFMETGIMLVGFLSDTDVLWDQCPFDENETPQVENNLVYDFILPIITNQIENCFYFLTGLEVMRHTDEQHIEQYQKWFWVMGRIIFNDIFRNGGEKSLSQYDNVAETIFHILVMLGGKICTGLIESIMVTLLIISSKRMEVLAPKLALFLDNIFSVIVLPTLDRQGYTVFFSRVLELLDYLMDNEIISIGPREMSLTTNLPEIYNSFSIYLKLKAERVLLKMASLFEMNDSDDDTEEESEHESEHDNTSE</sequence>
<protein>
    <submittedName>
        <fullName evidence="2">Predicted protein</fullName>
    </submittedName>
</protein>
<feature type="compositionally biased region" description="Acidic residues" evidence="1">
    <location>
        <begin position="435"/>
        <end position="446"/>
    </location>
</feature>